<evidence type="ECO:0008006" key="6">
    <source>
        <dbReference type="Google" id="ProtNLM"/>
    </source>
</evidence>
<dbReference type="KEGG" id="esi:Exig_2606"/>
<dbReference type="eggNOG" id="COG1404">
    <property type="taxonomic scope" value="Bacteria"/>
</dbReference>
<dbReference type="PANTHER" id="PTHR24273">
    <property type="entry name" value="FI04643P-RELATED"/>
    <property type="match status" value="1"/>
</dbReference>
<dbReference type="HOGENOM" id="CLU_345728_0_0_9"/>
<dbReference type="InterPro" id="IPR013783">
    <property type="entry name" value="Ig-like_fold"/>
</dbReference>
<reference evidence="5" key="3">
    <citation type="submission" date="2008-04" db="EMBL/GenBank/DDBJ databases">
        <title>Complete sequence of chromosome of Exiguobacterium sibiricum 255-15.</title>
        <authorList>
            <consortium name="US DOE Joint Genome Institute"/>
            <person name="Copeland A."/>
            <person name="Lucas S."/>
            <person name="Lapidus A."/>
            <person name="Glavina del Rio T."/>
            <person name="Dalin E."/>
            <person name="Tice H."/>
            <person name="Bruce D."/>
            <person name="Goodwin L."/>
            <person name="Pitluck S."/>
            <person name="Kiss H."/>
            <person name="Chertkov O."/>
            <person name="Monk C."/>
            <person name="Brettin T."/>
            <person name="Detter J.C."/>
            <person name="Han C."/>
            <person name="Kuske C.R."/>
            <person name="Schmutz J."/>
            <person name="Larimer F."/>
            <person name="Land M."/>
            <person name="Hauser L."/>
            <person name="Kyrpides N."/>
            <person name="Mikhailova N."/>
            <person name="Vishnivetskaya T."/>
            <person name="Rodrigues D.F."/>
            <person name="Gilichinsky D."/>
            <person name="Tiedje J."/>
            <person name="Richardson P."/>
        </authorList>
    </citation>
    <scope>NUCLEOTIDE SEQUENCE [LARGE SCALE GENOMIC DNA]</scope>
    <source>
        <strain evidence="5">DSM 17290 / CIP 109462 / JCM 13490 / 255-15</strain>
    </source>
</reference>
<protein>
    <recommendedName>
        <fullName evidence="6">DUF5011 domain-containing protein</fullName>
    </recommendedName>
</protein>
<reference evidence="4 5" key="2">
    <citation type="journal article" date="2008" name="BMC Genomics">
        <title>Architecture of thermal adaptation in an Exiguobacterium sibiricum strain isolated from 3 million year old permafrost: a genome and transcriptome approach.</title>
        <authorList>
            <person name="Rodrigues D.F."/>
            <person name="Ivanova N."/>
            <person name="He Z."/>
            <person name="Huebner M."/>
            <person name="Zhou J."/>
            <person name="Tiedje J.M."/>
        </authorList>
    </citation>
    <scope>NUCLEOTIDE SEQUENCE [LARGE SCALE GENOMIC DNA]</scope>
    <source>
        <strain evidence="5">DSM 17290 / CIP 109462 / JCM 13490 / 255-15</strain>
    </source>
</reference>
<dbReference type="eggNOG" id="COG3291">
    <property type="taxonomic scope" value="Bacteria"/>
</dbReference>
<dbReference type="Pfam" id="PF16403">
    <property type="entry name" value="Bact_surface_Ig-like"/>
    <property type="match status" value="3"/>
</dbReference>
<feature type="domain" description="GH29D-like beta-sandwich" evidence="1">
    <location>
        <begin position="179"/>
        <end position="244"/>
    </location>
</feature>
<reference evidence="4 5" key="1">
    <citation type="journal article" date="2006" name="Extremophiles">
        <title>Characterization of Exiguobacterium isolates from the Siberian permafrost. Description of Exiguobacterium sibiricum sp. nov.</title>
        <authorList>
            <person name="Rodrigues D.F."/>
            <person name="Goris J."/>
            <person name="Vishnivetskaya T."/>
            <person name="Gilichinsky D."/>
            <person name="Thomashow M.F."/>
            <person name="Tiedje J.M."/>
        </authorList>
    </citation>
    <scope>NUCLEOTIDE SEQUENCE [LARGE SCALE GENOMIC DNA]</scope>
    <source>
        <strain evidence="5">DSM 17290 / CIP 109462 / JCM 13490 / 255-15</strain>
    </source>
</reference>
<dbReference type="Proteomes" id="UP000001681">
    <property type="component" value="Chromosome"/>
</dbReference>
<dbReference type="STRING" id="262543.Exig_2606"/>
<dbReference type="Pfam" id="PF13290">
    <property type="entry name" value="CHB_HEX_C_1"/>
    <property type="match status" value="1"/>
</dbReference>
<dbReference type="InterPro" id="IPR059177">
    <property type="entry name" value="GH29D-like_dom"/>
</dbReference>
<dbReference type="InterPro" id="IPR032179">
    <property type="entry name" value="Cry22Aa_Ig-like"/>
</dbReference>
<dbReference type="RefSeq" id="WP_012371471.1">
    <property type="nucleotide sequence ID" value="NC_010556.1"/>
</dbReference>
<dbReference type="InterPro" id="IPR041498">
    <property type="entry name" value="Big_6"/>
</dbReference>
<organism evidence="4 5">
    <name type="scientific">Exiguobacterium sibiricum (strain DSM 17290 / CCUG 55495 / CIP 109462 / JCM 13490 / 255-15)</name>
    <dbReference type="NCBI Taxonomy" id="262543"/>
    <lineage>
        <taxon>Bacteria</taxon>
        <taxon>Bacillati</taxon>
        <taxon>Bacillota</taxon>
        <taxon>Bacilli</taxon>
        <taxon>Bacillales</taxon>
        <taxon>Bacillales Family XII. Incertae Sedis</taxon>
        <taxon>Exiguobacterium</taxon>
    </lineage>
</organism>
<feature type="domain" description="Pesticidal crystal protein Cry22Aa Ig-like" evidence="2">
    <location>
        <begin position="746"/>
        <end position="816"/>
    </location>
</feature>
<evidence type="ECO:0000259" key="3">
    <source>
        <dbReference type="Pfam" id="PF17936"/>
    </source>
</evidence>
<accession>B1YMJ5</accession>
<sequence>MKDTVLENQTIKENLYIGPDAHVILKNVRTTGNVYVYGTLESKGNVMVENMIRAKRVVREATTVQREQGTAYFVKGDQVEVDIETTTIIPRMPLQIYGKPLIPVDGKVSFTGATLPVLQATIDGKPLALQPDGTFSVQNYDIVGKKGIEIILTDIFGQQSRQWLGIMDQSNPEVEASMPTGLYSGEEEVKLEATKEATIYYTMDGSEPTEDSSKYYERYPILLDRTTQLRYMAVDAFGLRSDIYEQQYYYYNVDPVSIVDQKITGSGQPGMKLKFYNDQLLLGTATVSDNGTFELPISEQATGTTLRIEATYENWQAASKQLEVQDKTAVRLDVPATIDDDVLRLEGTTEPFARVEIMNRRNDVYGEVSLGSDEADADGHFSIAFEYPDDSKAIRVQAFGDYRRTSAVKIVHLHDVTAPIMDYVGKLPDTQTMLPVGGEGNDTIIEVYRGQERIAMRHTGSSRYSDMYYIDLPKQSAGTKLMVYLKDTFGNRSPGREVIVEKAKPFFKFNVDHMTNEATKITGQTEPFMQVTARIGKKNVQTMSDAKGMFVLSPVALRGQQYITFEVKDLKGNLHVTEEKRIEDVIAPKIEGATGLTIPASQSFDVYKGIRVIDETDGDVKELLSVTGNLDLNRPGRYSLIYTAYDLSRNKSEVKRIITIKDMTRPIIDGADDLILAVNERFRPKRNVTASDNVDGDVTEQLKISGTVSTDKVGVYPVTYSVQDAAGNKRTLVRKVTVKDTTAPVLKGAASKTIKRNSWFNPSAGVTASDEMDGVLTNQIKITGRVDTKREGIYPLTYRVNDRSGNETVVQIKITVK</sequence>
<dbReference type="Pfam" id="PF17936">
    <property type="entry name" value="Big_6"/>
    <property type="match status" value="1"/>
</dbReference>
<dbReference type="EMBL" id="CP001022">
    <property type="protein sequence ID" value="ACB62055.1"/>
    <property type="molecule type" value="Genomic_DNA"/>
</dbReference>
<evidence type="ECO:0000259" key="2">
    <source>
        <dbReference type="Pfam" id="PF16403"/>
    </source>
</evidence>
<feature type="domain" description="Bacterial Ig" evidence="3">
    <location>
        <begin position="256"/>
        <end position="312"/>
    </location>
</feature>
<dbReference type="AlphaFoldDB" id="B1YMJ5"/>
<dbReference type="OrthoDB" id="2487348at2"/>
<name>B1YMJ5_EXIS2</name>
<gene>
    <name evidence="4" type="ordered locus">Exig_2606</name>
</gene>
<feature type="domain" description="Pesticidal crystal protein Cry22Aa Ig-like" evidence="2">
    <location>
        <begin position="589"/>
        <end position="660"/>
    </location>
</feature>
<evidence type="ECO:0000313" key="4">
    <source>
        <dbReference type="EMBL" id="ACB62055.1"/>
    </source>
</evidence>
<dbReference type="Gene3D" id="2.60.40.10">
    <property type="entry name" value="Immunoglobulins"/>
    <property type="match status" value="3"/>
</dbReference>
<proteinExistence type="predicted"/>
<dbReference type="PANTHER" id="PTHR24273:SF32">
    <property type="entry name" value="HYALIN"/>
    <property type="match status" value="1"/>
</dbReference>
<keyword evidence="5" id="KW-1185">Reference proteome</keyword>
<evidence type="ECO:0000259" key="1">
    <source>
        <dbReference type="Pfam" id="PF13290"/>
    </source>
</evidence>
<dbReference type="eggNOG" id="COG3227">
    <property type="taxonomic scope" value="Bacteria"/>
</dbReference>
<feature type="domain" description="Pesticidal crystal protein Cry22Aa Ig-like" evidence="2">
    <location>
        <begin position="668"/>
        <end position="738"/>
    </location>
</feature>
<evidence type="ECO:0000313" key="5">
    <source>
        <dbReference type="Proteomes" id="UP000001681"/>
    </source>
</evidence>